<dbReference type="Gene3D" id="3.30.565.10">
    <property type="entry name" value="Histidine kinase-like ATPase, C-terminal domain"/>
    <property type="match status" value="1"/>
</dbReference>
<dbReference type="Pfam" id="PF02518">
    <property type="entry name" value="HATPase_c"/>
    <property type="match status" value="1"/>
</dbReference>
<dbReference type="InterPro" id="IPR036097">
    <property type="entry name" value="HisK_dim/P_sf"/>
</dbReference>
<keyword evidence="7" id="KW-1133">Transmembrane helix</keyword>
<evidence type="ECO:0000256" key="2">
    <source>
        <dbReference type="ARBA" id="ARBA00012438"/>
    </source>
</evidence>
<evidence type="ECO:0000256" key="1">
    <source>
        <dbReference type="ARBA" id="ARBA00000085"/>
    </source>
</evidence>
<dbReference type="InterPro" id="IPR019734">
    <property type="entry name" value="TPR_rpt"/>
</dbReference>
<dbReference type="SUPFAM" id="SSF48452">
    <property type="entry name" value="TPR-like"/>
    <property type="match status" value="1"/>
</dbReference>
<keyword evidence="5 9" id="KW-0418">Kinase</keyword>
<dbReference type="InterPro" id="IPR036890">
    <property type="entry name" value="HATPase_C_sf"/>
</dbReference>
<name>A0A4U6D9U5_9BACT</name>
<dbReference type="AlphaFoldDB" id="A0A4U6D9U5"/>
<dbReference type="GO" id="GO:0009927">
    <property type="term" value="F:histidine phosphotransfer kinase activity"/>
    <property type="evidence" value="ECO:0007669"/>
    <property type="project" value="TreeGrafter"/>
</dbReference>
<feature type="coiled-coil region" evidence="6">
    <location>
        <begin position="447"/>
        <end position="478"/>
    </location>
</feature>
<dbReference type="EMBL" id="SZVO01000002">
    <property type="protein sequence ID" value="TKT93445.1"/>
    <property type="molecule type" value="Genomic_DNA"/>
</dbReference>
<feature type="transmembrane region" description="Helical" evidence="7">
    <location>
        <begin position="415"/>
        <end position="434"/>
    </location>
</feature>
<dbReference type="SMART" id="SM00388">
    <property type="entry name" value="HisKA"/>
    <property type="match status" value="1"/>
</dbReference>
<dbReference type="GO" id="GO:0000155">
    <property type="term" value="F:phosphorelay sensor kinase activity"/>
    <property type="evidence" value="ECO:0007669"/>
    <property type="project" value="InterPro"/>
</dbReference>
<evidence type="ECO:0000259" key="8">
    <source>
        <dbReference type="PROSITE" id="PS50109"/>
    </source>
</evidence>
<dbReference type="PROSITE" id="PS50109">
    <property type="entry name" value="HIS_KIN"/>
    <property type="match status" value="1"/>
</dbReference>
<dbReference type="PRINTS" id="PR00344">
    <property type="entry name" value="BCTRLSENSOR"/>
</dbReference>
<dbReference type="InterPro" id="IPR011990">
    <property type="entry name" value="TPR-like_helical_dom_sf"/>
</dbReference>
<dbReference type="FunFam" id="3.30.565.10:FF:000006">
    <property type="entry name" value="Sensor histidine kinase WalK"/>
    <property type="match status" value="1"/>
</dbReference>
<feature type="domain" description="Histidine kinase" evidence="8">
    <location>
        <begin position="481"/>
        <end position="696"/>
    </location>
</feature>
<evidence type="ECO:0000256" key="7">
    <source>
        <dbReference type="SAM" id="Phobius"/>
    </source>
</evidence>
<dbReference type="CDD" id="cd00082">
    <property type="entry name" value="HisKA"/>
    <property type="match status" value="1"/>
</dbReference>
<dbReference type="CDD" id="cd00075">
    <property type="entry name" value="HATPase"/>
    <property type="match status" value="1"/>
</dbReference>
<dbReference type="EC" id="2.7.13.3" evidence="2"/>
<evidence type="ECO:0000256" key="4">
    <source>
        <dbReference type="ARBA" id="ARBA00022679"/>
    </source>
</evidence>
<evidence type="ECO:0000313" key="9">
    <source>
        <dbReference type="EMBL" id="TKT93445.1"/>
    </source>
</evidence>
<dbReference type="InterPro" id="IPR004358">
    <property type="entry name" value="Sig_transdc_His_kin-like_C"/>
</dbReference>
<keyword evidence="10" id="KW-1185">Reference proteome</keyword>
<keyword evidence="4" id="KW-0808">Transferase</keyword>
<dbReference type="SUPFAM" id="SSF47384">
    <property type="entry name" value="Homodimeric domain of signal transducing histidine kinase"/>
    <property type="match status" value="1"/>
</dbReference>
<accession>A0A4U6D9U5</accession>
<dbReference type="PANTHER" id="PTHR43047:SF72">
    <property type="entry name" value="OSMOSENSING HISTIDINE PROTEIN KINASE SLN1"/>
    <property type="match status" value="1"/>
</dbReference>
<evidence type="ECO:0000256" key="6">
    <source>
        <dbReference type="SAM" id="Coils"/>
    </source>
</evidence>
<dbReference type="SMART" id="SM00028">
    <property type="entry name" value="TPR"/>
    <property type="match status" value="4"/>
</dbReference>
<reference evidence="9 10" key="1">
    <citation type="submission" date="2019-05" db="EMBL/GenBank/DDBJ databases">
        <title>Dyadobacter AR-3-8 sp. nov., isolated from arctic soil.</title>
        <authorList>
            <person name="Chaudhary D.K."/>
        </authorList>
    </citation>
    <scope>NUCLEOTIDE SEQUENCE [LARGE SCALE GENOMIC DNA]</scope>
    <source>
        <strain evidence="9 10">AR-3-8</strain>
    </source>
</reference>
<dbReference type="SMART" id="SM00387">
    <property type="entry name" value="HATPase_c"/>
    <property type="match status" value="1"/>
</dbReference>
<dbReference type="InterPro" id="IPR005467">
    <property type="entry name" value="His_kinase_dom"/>
</dbReference>
<keyword evidence="6" id="KW-0175">Coiled coil</keyword>
<gene>
    <name evidence="9" type="ORF">FDK13_06230</name>
</gene>
<evidence type="ECO:0000256" key="5">
    <source>
        <dbReference type="ARBA" id="ARBA00022777"/>
    </source>
</evidence>
<comment type="catalytic activity">
    <reaction evidence="1">
        <text>ATP + protein L-histidine = ADP + protein N-phospho-L-histidine.</text>
        <dbReference type="EC" id="2.7.13.3"/>
    </reaction>
</comment>
<dbReference type="Gene3D" id="1.25.40.10">
    <property type="entry name" value="Tetratricopeptide repeat domain"/>
    <property type="match status" value="2"/>
</dbReference>
<dbReference type="InterPro" id="IPR003594">
    <property type="entry name" value="HATPase_dom"/>
</dbReference>
<dbReference type="InterPro" id="IPR003661">
    <property type="entry name" value="HisK_dim/P_dom"/>
</dbReference>
<sequence length="709" mass="81798">MIKFYLFISILMINRRGNFILAALSLFCLCSCGNSDLKKADHTAYVDMIREQAKRMMDKGEKEKALAFFDSAYQVIDDPGIGDEIRKYSFKGQDYYPKTRDNYKGIAWLDSIFLILSTEELNKKYIREYSTALFQKGDLLFNIKRYNDAYQFYYRGKIIAQTIMDPCAVSEYTYRLGMVSYKQAKYSEAINNFKQCFEDAAYCIKDFRNFASRQELLANIALSYSKYNMTDSSLNYSNKALAFLREEGKKFPDRKDYIEMAQAVVYGNQAGEYYKKGDTLSAEKLLKRSIATNRKKGFDIPDSQISMIKLGELYIEKRRFNETHEITEQLRASLDSSDNLYAEIGLNKLNWKYYDKIGKPELAYISLQQYMFLKDSLDRENKKLVSADVNREFQSIEQQYNYTLLSKENDLKKNYLYVTLLFSLMALAILLLLLQNWKSSKLNVAALTNLNKQITFQNKQLEQTLDDLRQSNKDKDRILKVVAHDLRNPLGAISSISSLLLEEVDFSEEHMEFAKLMKTSSLHSIEMINDLLAANFNYRPEEMKKDVVDMRVLLHECVEQLKFKADEKDQKVNLEIGADVLVLADKEKIWRVLSNLIVNAIKFSRPGSAIYVKLVERDHKMELSVEDQGIGIPDELKDKIFDAFTDAKRRGTSGEQPFGLGLSISKQIIEAHGGKIWFESDMDKGTTFYVELPAAEEKSAFAISSSLTI</sequence>
<evidence type="ECO:0000256" key="3">
    <source>
        <dbReference type="ARBA" id="ARBA00022553"/>
    </source>
</evidence>
<keyword evidence="7" id="KW-0812">Transmembrane</keyword>
<dbReference type="Gene3D" id="1.10.287.130">
    <property type="match status" value="1"/>
</dbReference>
<proteinExistence type="predicted"/>
<dbReference type="OrthoDB" id="9810447at2"/>
<evidence type="ECO:0000313" key="10">
    <source>
        <dbReference type="Proteomes" id="UP000304900"/>
    </source>
</evidence>
<dbReference type="Proteomes" id="UP000304900">
    <property type="component" value="Unassembled WGS sequence"/>
</dbReference>
<comment type="caution">
    <text evidence="9">The sequence shown here is derived from an EMBL/GenBank/DDBJ whole genome shotgun (WGS) entry which is preliminary data.</text>
</comment>
<dbReference type="GO" id="GO:0005886">
    <property type="term" value="C:plasma membrane"/>
    <property type="evidence" value="ECO:0007669"/>
    <property type="project" value="TreeGrafter"/>
</dbReference>
<keyword evidence="3" id="KW-0597">Phosphoprotein</keyword>
<dbReference type="PANTHER" id="PTHR43047">
    <property type="entry name" value="TWO-COMPONENT HISTIDINE PROTEIN KINASE"/>
    <property type="match status" value="1"/>
</dbReference>
<keyword evidence="7" id="KW-0472">Membrane</keyword>
<organism evidence="9 10">
    <name type="scientific">Dyadobacter frigoris</name>
    <dbReference type="NCBI Taxonomy" id="2576211"/>
    <lineage>
        <taxon>Bacteria</taxon>
        <taxon>Pseudomonadati</taxon>
        <taxon>Bacteroidota</taxon>
        <taxon>Cytophagia</taxon>
        <taxon>Cytophagales</taxon>
        <taxon>Spirosomataceae</taxon>
        <taxon>Dyadobacter</taxon>
    </lineage>
</organism>
<dbReference type="Pfam" id="PF00512">
    <property type="entry name" value="HisKA"/>
    <property type="match status" value="1"/>
</dbReference>
<dbReference type="SUPFAM" id="SSF55874">
    <property type="entry name" value="ATPase domain of HSP90 chaperone/DNA topoisomerase II/histidine kinase"/>
    <property type="match status" value="1"/>
</dbReference>
<protein>
    <recommendedName>
        <fullName evidence="2">histidine kinase</fullName>
        <ecNumber evidence="2">2.7.13.3</ecNumber>
    </recommendedName>
</protein>